<dbReference type="CDD" id="cd00866">
    <property type="entry name" value="PEBP_euk"/>
    <property type="match status" value="1"/>
</dbReference>
<evidence type="ECO:0008006" key="3">
    <source>
        <dbReference type="Google" id="ProtNLM"/>
    </source>
</evidence>
<keyword evidence="2" id="KW-1185">Reference proteome</keyword>
<dbReference type="InterPro" id="IPR008914">
    <property type="entry name" value="PEBP"/>
</dbReference>
<proteinExistence type="predicted"/>
<gene>
    <name evidence="1" type="ORF">CSSPTR1EN2_LOCUS9341</name>
</gene>
<dbReference type="EMBL" id="OZ019909">
    <property type="protein sequence ID" value="CAK9208753.1"/>
    <property type="molecule type" value="Genomic_DNA"/>
</dbReference>
<name>A0ABP0TYQ6_9BRYO</name>
<reference evidence="1" key="1">
    <citation type="submission" date="2024-02" db="EMBL/GenBank/DDBJ databases">
        <authorList>
            <consortium name="ELIXIR-Norway"/>
            <consortium name="Elixir Norway"/>
        </authorList>
    </citation>
    <scope>NUCLEOTIDE SEQUENCE</scope>
</reference>
<dbReference type="Proteomes" id="UP001497512">
    <property type="component" value="Chromosome 17"/>
</dbReference>
<organism evidence="1 2">
    <name type="scientific">Sphagnum troendelagicum</name>
    <dbReference type="NCBI Taxonomy" id="128251"/>
    <lineage>
        <taxon>Eukaryota</taxon>
        <taxon>Viridiplantae</taxon>
        <taxon>Streptophyta</taxon>
        <taxon>Embryophyta</taxon>
        <taxon>Bryophyta</taxon>
        <taxon>Sphagnophytina</taxon>
        <taxon>Sphagnopsida</taxon>
        <taxon>Sphagnales</taxon>
        <taxon>Sphagnaceae</taxon>
        <taxon>Sphagnum</taxon>
    </lineage>
</organism>
<dbReference type="SUPFAM" id="SSF49777">
    <property type="entry name" value="PEBP-like"/>
    <property type="match status" value="1"/>
</dbReference>
<dbReference type="InterPro" id="IPR035810">
    <property type="entry name" value="PEBP_euk"/>
</dbReference>
<accession>A0ABP0TYQ6</accession>
<dbReference type="PANTHER" id="PTHR11362">
    <property type="entry name" value="PHOSPHATIDYLETHANOLAMINE-BINDING PROTEIN"/>
    <property type="match status" value="1"/>
</dbReference>
<dbReference type="InterPro" id="IPR036610">
    <property type="entry name" value="PEBP-like_sf"/>
</dbReference>
<evidence type="ECO:0000313" key="2">
    <source>
        <dbReference type="Proteomes" id="UP001497512"/>
    </source>
</evidence>
<evidence type="ECO:0000313" key="1">
    <source>
        <dbReference type="EMBL" id="CAK9208753.1"/>
    </source>
</evidence>
<dbReference type="PANTHER" id="PTHR11362:SF150">
    <property type="match status" value="1"/>
</dbReference>
<protein>
    <recommendedName>
        <fullName evidence="3">Phosphatidylethanolamine-binding protein</fullName>
    </recommendedName>
</protein>
<sequence>MGVVVTLRSLTVVITFVLSLLHVSKLGRCIVVDRHDAAAAEENFQSSSHEMLAADGAGAAVAGSALSQQLLSQLKAGNLVPEVVATLPDNLLDMRVLYGDVELPIGVQMRLAQTQNKPSVQFYGNGFGGDADKYTLAMVDPDAPSPSNPVLRNILHWLVADIPGSTTASQEIWETGQEKIPYMGPAPPEGLHRYVLLLFKQEESSGLFNKVMEVPPSRVSFSLADFVKKYKLGIPVAGYYFRAAYGN</sequence>
<dbReference type="Gene3D" id="3.90.280.10">
    <property type="entry name" value="PEBP-like"/>
    <property type="match status" value="1"/>
</dbReference>
<dbReference type="Pfam" id="PF01161">
    <property type="entry name" value="PBP"/>
    <property type="match status" value="1"/>
</dbReference>